<dbReference type="Proteomes" id="UP000245293">
    <property type="component" value="Unassembled WGS sequence"/>
</dbReference>
<dbReference type="AlphaFoldDB" id="A0A2V1P841"/>
<reference evidence="3" key="1">
    <citation type="submission" date="2018-05" db="EMBL/GenBank/DDBJ databases">
        <authorList>
            <person name="Du Z."/>
            <person name="Wang X."/>
        </authorList>
    </citation>
    <scope>NUCLEOTIDE SEQUENCE [LARGE SCALE GENOMIC DNA]</scope>
    <source>
        <strain evidence="3">WDS4C29</strain>
    </source>
</reference>
<protein>
    <submittedName>
        <fullName evidence="2">Uncharacterized protein</fullName>
    </submittedName>
</protein>
<proteinExistence type="predicted"/>
<evidence type="ECO:0000256" key="1">
    <source>
        <dbReference type="SAM" id="MobiDB-lite"/>
    </source>
</evidence>
<dbReference type="EMBL" id="QETF01000005">
    <property type="protein sequence ID" value="PWG17537.1"/>
    <property type="molecule type" value="Genomic_DNA"/>
</dbReference>
<gene>
    <name evidence="2" type="ORF">DFK10_06880</name>
</gene>
<evidence type="ECO:0000313" key="2">
    <source>
        <dbReference type="EMBL" id="PWG17537.1"/>
    </source>
</evidence>
<name>A0A2V1P841_9RHOB</name>
<feature type="region of interest" description="Disordered" evidence="1">
    <location>
        <begin position="33"/>
        <end position="70"/>
    </location>
</feature>
<evidence type="ECO:0000313" key="3">
    <source>
        <dbReference type="Proteomes" id="UP000245293"/>
    </source>
</evidence>
<comment type="caution">
    <text evidence="2">The sequence shown here is derived from an EMBL/GenBank/DDBJ whole genome shotgun (WGS) entry which is preliminary data.</text>
</comment>
<keyword evidence="3" id="KW-1185">Reference proteome</keyword>
<organism evidence="2 3">
    <name type="scientific">Salibaculum griseiflavum</name>
    <dbReference type="NCBI Taxonomy" id="1914409"/>
    <lineage>
        <taxon>Bacteria</taxon>
        <taxon>Pseudomonadati</taxon>
        <taxon>Pseudomonadota</taxon>
        <taxon>Alphaproteobacteria</taxon>
        <taxon>Rhodobacterales</taxon>
        <taxon>Roseobacteraceae</taxon>
        <taxon>Salibaculum</taxon>
    </lineage>
</organism>
<dbReference type="OrthoDB" id="7929427at2"/>
<sequence length="513" mass="54392">MAASAATAQQDGAEDMRPLSAIDWLSESVREPAPAALAPLPGSRSTRVPPPDEDPVTDSATIPDVSVRPLDAPSADRVGLMSAATTGLPATLWAGSETGTLVDLLLAERVETLAPLRELLMRLILTEADPPADAGPEGRLFLARIDTLLDIGALDPALAMLEAADPDSPALFRRWFDVALLTGTERRACQVMQAKPGIAPTPAARVFCLARAGDWSAAALTLNTAEALGDIDAETADLLAWFLDPELFEGAAPPRPERITPLVFRMREAVGEAMGTAALPRAFAHSDLRDTVGWKSQIEAAERLLRTGAIPETVLLRLYTQRVPSASGGVWERARAVQRLESALTTGDAAATSEALIAAWEQLRDVGTQAVLVDGFADRLATAELTPRGADLRYRLLMLTPAYEAHALDLDLPPDQALLAALARGQVGADIPVPRTARPVAAAFRDPQPDATLVAMAQDDRLGEAILRTIATVQQGLDGDPVAMTEGLSTLRALGLEDTARRTALYQLILSAP</sequence>
<accession>A0A2V1P841</accession>